<reference evidence="16 17" key="1">
    <citation type="submission" date="2016-01" db="EMBL/GenBank/DDBJ databases">
        <authorList>
            <person name="Oliw E.H."/>
        </authorList>
    </citation>
    <scope>NUCLEOTIDE SEQUENCE [LARGE SCALE GENOMIC DNA]</scope>
    <source>
        <strain evidence="16">LMG 22029</strain>
    </source>
</reference>
<feature type="signal peptide" evidence="13">
    <location>
        <begin position="1"/>
        <end position="30"/>
    </location>
</feature>
<protein>
    <submittedName>
        <fullName evidence="16">TonB-dependent receptor</fullName>
    </submittedName>
</protein>
<keyword evidence="8 16" id="KW-0675">Receptor</keyword>
<evidence type="ECO:0000256" key="12">
    <source>
        <dbReference type="SAM" id="MobiDB-lite"/>
    </source>
</evidence>
<evidence type="ECO:0000256" key="6">
    <source>
        <dbReference type="ARBA" id="ARBA00023077"/>
    </source>
</evidence>
<dbReference type="PROSITE" id="PS52016">
    <property type="entry name" value="TONB_DEPENDENT_REC_3"/>
    <property type="match status" value="1"/>
</dbReference>
<dbReference type="InterPro" id="IPR039426">
    <property type="entry name" value="TonB-dep_rcpt-like"/>
</dbReference>
<dbReference type="OrthoDB" id="8530571at2"/>
<keyword evidence="6 11" id="KW-0798">TonB box</keyword>
<evidence type="ECO:0000256" key="3">
    <source>
        <dbReference type="ARBA" id="ARBA00022448"/>
    </source>
</evidence>
<feature type="domain" description="TonB-dependent receptor plug" evidence="15">
    <location>
        <begin position="84"/>
        <end position="196"/>
    </location>
</feature>
<organism evidence="16 17">
    <name type="scientific">Caballeronia sordidicola</name>
    <name type="common">Burkholderia sordidicola</name>
    <dbReference type="NCBI Taxonomy" id="196367"/>
    <lineage>
        <taxon>Bacteria</taxon>
        <taxon>Pseudomonadati</taxon>
        <taxon>Pseudomonadota</taxon>
        <taxon>Betaproteobacteria</taxon>
        <taxon>Burkholderiales</taxon>
        <taxon>Burkholderiaceae</taxon>
        <taxon>Caballeronia</taxon>
    </lineage>
</organism>
<comment type="similarity">
    <text evidence="2 10 11">Belongs to the TonB-dependent receptor family.</text>
</comment>
<keyword evidence="5 10" id="KW-0812">Transmembrane</keyword>
<dbReference type="Proteomes" id="UP000054893">
    <property type="component" value="Unassembled WGS sequence"/>
</dbReference>
<evidence type="ECO:0000256" key="2">
    <source>
        <dbReference type="ARBA" id="ARBA00009810"/>
    </source>
</evidence>
<dbReference type="InterPro" id="IPR000531">
    <property type="entry name" value="Beta-barrel_TonB"/>
</dbReference>
<keyword evidence="3 10" id="KW-0813">Transport</keyword>
<keyword evidence="13" id="KW-0732">Signal</keyword>
<keyword evidence="4 10" id="KW-1134">Transmembrane beta strand</keyword>
<evidence type="ECO:0000259" key="15">
    <source>
        <dbReference type="Pfam" id="PF07715"/>
    </source>
</evidence>
<dbReference type="CDD" id="cd01347">
    <property type="entry name" value="ligand_gated_channel"/>
    <property type="match status" value="1"/>
</dbReference>
<feature type="domain" description="TonB-dependent receptor-like beta-barrel" evidence="14">
    <location>
        <begin position="394"/>
        <end position="862"/>
    </location>
</feature>
<dbReference type="Pfam" id="PF00593">
    <property type="entry name" value="TonB_dep_Rec_b-barrel"/>
    <property type="match status" value="1"/>
</dbReference>
<comment type="subcellular location">
    <subcellularLocation>
        <location evidence="1 10">Cell outer membrane</location>
        <topology evidence="1 10">Multi-pass membrane protein</topology>
    </subcellularLocation>
</comment>
<evidence type="ECO:0000256" key="1">
    <source>
        <dbReference type="ARBA" id="ARBA00004571"/>
    </source>
</evidence>
<dbReference type="PANTHER" id="PTHR47234">
    <property type="match status" value="1"/>
</dbReference>
<feature type="region of interest" description="Disordered" evidence="12">
    <location>
        <begin position="30"/>
        <end position="62"/>
    </location>
</feature>
<evidence type="ECO:0000256" key="4">
    <source>
        <dbReference type="ARBA" id="ARBA00022452"/>
    </source>
</evidence>
<dbReference type="Gene3D" id="2.40.170.20">
    <property type="entry name" value="TonB-dependent receptor, beta-barrel domain"/>
    <property type="match status" value="1"/>
</dbReference>
<dbReference type="SUPFAM" id="SSF56935">
    <property type="entry name" value="Porins"/>
    <property type="match status" value="1"/>
</dbReference>
<proteinExistence type="inferred from homology"/>
<evidence type="ECO:0000256" key="9">
    <source>
        <dbReference type="ARBA" id="ARBA00023237"/>
    </source>
</evidence>
<evidence type="ECO:0000256" key="10">
    <source>
        <dbReference type="PROSITE-ProRule" id="PRU01360"/>
    </source>
</evidence>
<evidence type="ECO:0000259" key="14">
    <source>
        <dbReference type="Pfam" id="PF00593"/>
    </source>
</evidence>
<sequence>MKQKRLVTAIKGIIGAELVLSAAFNPMAHAQTADPSGTGGASGTTSATTAAPAASTPATAPTKLEKVEVTGSLIRTSDKVGNTEVQTVTAKEIEQSGYTTVADFLRGVSANSASSWSQSTMNSTAPGGAGIALRGLSEKYTLVLVDGQRVANYAQAVNFTDTFFDINTIPLNTIDRIEIVKTGAVSQYGSDAIAGVVNIITKKNFQGFQIDSQLGKAQHPGDAQGSFSVLGGFGNLNTDRFNVTGSASWYRDSGSTLADRDMTSSQDFTRFGGTNAPAGNNQQSFWTAPDGTNVPLNPCPPNTTTGRTGGTTCTYNTAHDYSLVPSTTRLNAKVRGTFKINDDMQAYAEFWGSRDETVQYGGLQSASSLSNVYNPATNSISPLNRTVPGGNPFNPFGVDTPINYTFPTAGVGVDTVSTFWKASTGIKGSFTTPKLGDWDWSVDAGHSQSTVDSHFYNSLDVAGWQNVLQNGTYNFLNPGSTPNGLDGVFRDDFQQAITKLDTVSAKTSTSNLFTLPTGNVGLGLGTEFRHESSIINPRTYSSLGIVSPAQIQTVDGSRNVAAVFYQVEIPIIRALTFTQSGRYDHYSDFGGAFSPSFALRYQPVQAFTTYASFSRGFRAPTLVENAQASYTGHQNLTDPFDPRGPTKAFTTEFTNGNPNLQPEHTKNYNIGFQLSPDATTDIGAGFYKVRIDGVIGTPDPVAVLAANDPTQVIRNPDGTLRYINSQFINLGSLDTDGFDFNWRKTVGTPVGSFTLSGDWAYVWHFKLHSPGAATADFAGNNLALNQPFGASNPRWKGNTDLTWDYRKFTTTLTWQYTGPYTNAIADINGDTPLSVASYSQFNLFTSYHGFKNWTIYAGINNLFDKKPPFDTEWTSGADLTGYDQSLYTNVGRFFQVGATYRFK</sequence>
<evidence type="ECO:0000256" key="11">
    <source>
        <dbReference type="RuleBase" id="RU003357"/>
    </source>
</evidence>
<dbReference type="AlphaFoldDB" id="A0A158GTC5"/>
<evidence type="ECO:0000256" key="5">
    <source>
        <dbReference type="ARBA" id="ARBA00022692"/>
    </source>
</evidence>
<dbReference type="GO" id="GO:0009279">
    <property type="term" value="C:cell outer membrane"/>
    <property type="evidence" value="ECO:0007669"/>
    <property type="project" value="UniProtKB-SubCell"/>
</dbReference>
<dbReference type="EMBL" id="FCOC02000010">
    <property type="protein sequence ID" value="SAL35173.1"/>
    <property type="molecule type" value="Genomic_DNA"/>
</dbReference>
<dbReference type="PANTHER" id="PTHR47234:SF2">
    <property type="entry name" value="TONB-DEPENDENT RECEPTOR"/>
    <property type="match status" value="1"/>
</dbReference>
<dbReference type="RefSeq" id="WP_060856607.1">
    <property type="nucleotide sequence ID" value="NZ_FCOC02000010.1"/>
</dbReference>
<dbReference type="InterPro" id="IPR012910">
    <property type="entry name" value="Plug_dom"/>
</dbReference>
<dbReference type="Gene3D" id="2.170.130.10">
    <property type="entry name" value="TonB-dependent receptor, plug domain"/>
    <property type="match status" value="1"/>
</dbReference>
<dbReference type="InterPro" id="IPR036942">
    <property type="entry name" value="Beta-barrel_TonB_sf"/>
</dbReference>
<keyword evidence="7 10" id="KW-0472">Membrane</keyword>
<name>A0A158GTC5_CABSO</name>
<accession>A0A158GTC5</accession>
<evidence type="ECO:0000313" key="17">
    <source>
        <dbReference type="Proteomes" id="UP000054893"/>
    </source>
</evidence>
<gene>
    <name evidence="16" type="ORF">AWB64_03460</name>
</gene>
<evidence type="ECO:0000256" key="7">
    <source>
        <dbReference type="ARBA" id="ARBA00023136"/>
    </source>
</evidence>
<keyword evidence="9 10" id="KW-0998">Cell outer membrane</keyword>
<dbReference type="InterPro" id="IPR037066">
    <property type="entry name" value="Plug_dom_sf"/>
</dbReference>
<feature type="chain" id="PRO_5007810437" evidence="13">
    <location>
        <begin position="31"/>
        <end position="903"/>
    </location>
</feature>
<evidence type="ECO:0000313" key="16">
    <source>
        <dbReference type="EMBL" id="SAL35173.1"/>
    </source>
</evidence>
<evidence type="ECO:0000256" key="13">
    <source>
        <dbReference type="SAM" id="SignalP"/>
    </source>
</evidence>
<feature type="compositionally biased region" description="Low complexity" evidence="12">
    <location>
        <begin position="43"/>
        <end position="62"/>
    </location>
</feature>
<evidence type="ECO:0000256" key="8">
    <source>
        <dbReference type="ARBA" id="ARBA00023170"/>
    </source>
</evidence>
<dbReference type="Pfam" id="PF07715">
    <property type="entry name" value="Plug"/>
    <property type="match status" value="1"/>
</dbReference>